<dbReference type="BioCyc" id="DPIE1322246:BN4_RS10960-MONOMER"/>
<feature type="region of interest" description="Disordered" evidence="1">
    <location>
        <begin position="113"/>
        <end position="168"/>
    </location>
</feature>
<dbReference type="EMBL" id="FO203427">
    <property type="protein sequence ID" value="CCH49415.1"/>
    <property type="molecule type" value="Genomic_DNA"/>
</dbReference>
<feature type="compositionally biased region" description="Basic residues" evidence="1">
    <location>
        <begin position="141"/>
        <end position="158"/>
    </location>
</feature>
<dbReference type="InterPro" id="IPR027598">
    <property type="entry name" value="Amphi-Trp_dom"/>
</dbReference>
<evidence type="ECO:0000256" key="1">
    <source>
        <dbReference type="SAM" id="MobiDB-lite"/>
    </source>
</evidence>
<organism evidence="3 4">
    <name type="scientific">Pseudodesulfovibrio piezophilus (strain DSM 21447 / JCM 15486 / C1TLV30)</name>
    <name type="common">Desulfovibrio piezophilus</name>
    <dbReference type="NCBI Taxonomy" id="1322246"/>
    <lineage>
        <taxon>Bacteria</taxon>
        <taxon>Pseudomonadati</taxon>
        <taxon>Thermodesulfobacteriota</taxon>
        <taxon>Desulfovibrionia</taxon>
        <taxon>Desulfovibrionales</taxon>
        <taxon>Desulfovibrionaceae</taxon>
    </lineage>
</organism>
<dbReference type="HOGENOM" id="CLU_134932_0_0_7"/>
<dbReference type="STRING" id="1322246.BN4_12180"/>
<dbReference type="Pfam" id="PF20068">
    <property type="entry name" value="Amphi-Trp"/>
    <property type="match status" value="1"/>
</dbReference>
<dbReference type="NCBIfam" id="TIGR04354">
    <property type="entry name" value="amphi-Trp"/>
    <property type="match status" value="1"/>
</dbReference>
<sequence length="168" mass="17737">MEKQKIDVKMTLTYTEAVAYMEALLESFKSGTIVVSRDGDHVSLTPAETVGIEVEAKVKKGKQKFSFELTWTEGSNGDFVIGDTIPKDDLAPVTSPGSEMTAVQPAAVPAEKVSAVPAERVSAEPPAVTSPVAGPSAEKKTVKKKASAKKSPAKKTASRHVAATKPKK</sequence>
<reference evidence="4" key="2">
    <citation type="journal article" date="2013" name="Stand. Genomic Sci.">
        <title>Complete genome sequence of Desulfocapsa sulfexigens, a marine deltaproteobacterium specialized in disproportionating inorganic sulfur compounds.</title>
        <authorList>
            <person name="Finster K.W."/>
            <person name="Kjeldsen K.U."/>
            <person name="Kube M."/>
            <person name="Reinhardt R."/>
            <person name="Mussmann M."/>
            <person name="Amann R."/>
            <person name="Schreiber L."/>
        </authorList>
    </citation>
    <scope>NUCLEOTIDE SEQUENCE [LARGE SCALE GENOMIC DNA]</scope>
    <source>
        <strain evidence="4">DSM 10523 / SB164P1</strain>
    </source>
</reference>
<name>M1WMD5_PSEP2</name>
<evidence type="ECO:0000313" key="3">
    <source>
        <dbReference type="EMBL" id="CCH49415.1"/>
    </source>
</evidence>
<dbReference type="PATRIC" id="fig|879567.3.peg.2327"/>
<dbReference type="OrthoDB" id="5459377at2"/>
<protein>
    <recommendedName>
        <fullName evidence="2">Amphi-Trp domain-containing protein</fullName>
    </recommendedName>
</protein>
<dbReference type="AlphaFoldDB" id="M1WMD5"/>
<evidence type="ECO:0000259" key="2">
    <source>
        <dbReference type="Pfam" id="PF20068"/>
    </source>
</evidence>
<dbReference type="Proteomes" id="UP000011724">
    <property type="component" value="Chromosome"/>
</dbReference>
<dbReference type="KEGG" id="dpi:BN4_12180"/>
<reference evidence="3 4" key="1">
    <citation type="journal article" date="2013" name="PLoS ONE">
        <title>The first genomic and proteomic characterization of a deep-sea sulfate reducer: insights into the piezophilic lifestyle of Desulfovibrio piezophilus.</title>
        <authorList>
            <person name="Pradel N."/>
            <person name="Ji B."/>
            <person name="Gimenez G."/>
            <person name="Talla E."/>
            <person name="Lenoble P."/>
            <person name="Garel M."/>
            <person name="Tamburini C."/>
            <person name="Fourquet P."/>
            <person name="Lebrun R."/>
            <person name="Bertin P."/>
            <person name="Denis Y."/>
            <person name="Pophillat M."/>
            <person name="Barbe V."/>
            <person name="Ollivier B."/>
            <person name="Dolla A."/>
        </authorList>
    </citation>
    <scope>NUCLEOTIDE SEQUENCE [LARGE SCALE GENOMIC DNA]</scope>
    <source>
        <strain evidence="4">DSM 10523 / SB164P1</strain>
    </source>
</reference>
<keyword evidence="4" id="KW-1185">Reference proteome</keyword>
<gene>
    <name evidence="3" type="ordered locus">BN4_12180</name>
</gene>
<feature type="domain" description="Amphi-Trp" evidence="2">
    <location>
        <begin position="4"/>
        <end position="77"/>
    </location>
</feature>
<proteinExistence type="predicted"/>
<dbReference type="eggNOG" id="ENOG5033A7I">
    <property type="taxonomic scope" value="Bacteria"/>
</dbReference>
<evidence type="ECO:0000313" key="4">
    <source>
        <dbReference type="Proteomes" id="UP000011724"/>
    </source>
</evidence>
<dbReference type="RefSeq" id="WP_015415459.1">
    <property type="nucleotide sequence ID" value="NC_020409.1"/>
</dbReference>
<accession>M1WMD5</accession>